<feature type="transmembrane region" description="Helical" evidence="7">
    <location>
        <begin position="332"/>
        <end position="356"/>
    </location>
</feature>
<dbReference type="PIRSF" id="PIRSF006603">
    <property type="entry name" value="DinF"/>
    <property type="match status" value="1"/>
</dbReference>
<dbReference type="Pfam" id="PF01554">
    <property type="entry name" value="MatE"/>
    <property type="match status" value="2"/>
</dbReference>
<keyword evidence="4 7" id="KW-0812">Transmembrane</keyword>
<dbReference type="EMBL" id="PFTV01000016">
    <property type="protein sequence ID" value="PJB57996.1"/>
    <property type="molecule type" value="Genomic_DNA"/>
</dbReference>
<keyword evidence="5 7" id="KW-1133">Transmembrane helix</keyword>
<protein>
    <submittedName>
        <fullName evidence="9">MATE family efflux transporter</fullName>
    </submittedName>
</protein>
<keyword evidence="6 7" id="KW-0472">Membrane</keyword>
<evidence type="ECO:0000256" key="1">
    <source>
        <dbReference type="ARBA" id="ARBA00004651"/>
    </source>
</evidence>
<reference evidence="12 13" key="3">
    <citation type="submission" date="2017-09" db="EMBL/GenBank/DDBJ databases">
        <title>Depth-based differentiation of microbial function through sediment-hosted aquifers and enrichment of novel symbionts in the deep terrestrial subsurface.</title>
        <authorList>
            <person name="Probst A.J."/>
            <person name="Ladd B."/>
            <person name="Jarett J.K."/>
            <person name="Geller-Mcgrath D.E."/>
            <person name="Sieber C.M."/>
            <person name="Emerson J.B."/>
            <person name="Anantharaman K."/>
            <person name="Thomas B.C."/>
            <person name="Malmstrom R."/>
            <person name="Stieglmeier M."/>
            <person name="Klingl A."/>
            <person name="Woyke T."/>
            <person name="Ryan C.M."/>
            <person name="Banfield J.F."/>
        </authorList>
    </citation>
    <scope>NUCLEOTIDE SEQUENCE [LARGE SCALE GENOMIC DNA]</scope>
    <source>
        <strain evidence="10">CG_4_9_14_3_um_filter_33_16</strain>
    </source>
</reference>
<accession>A0A2M8CG63</accession>
<dbReference type="AlphaFoldDB" id="A0A1J5G3J7"/>
<gene>
    <name evidence="8" type="ORF">AUK42_07740</name>
    <name evidence="10" type="ORF">CO097_00615</name>
    <name evidence="9" type="ORF">COZ58_04000</name>
</gene>
<feature type="transmembrane region" description="Helical" evidence="7">
    <location>
        <begin position="103"/>
        <end position="124"/>
    </location>
</feature>
<evidence type="ECO:0000313" key="8">
    <source>
        <dbReference type="EMBL" id="OIP66811.1"/>
    </source>
</evidence>
<dbReference type="NCBIfam" id="TIGR00797">
    <property type="entry name" value="matE"/>
    <property type="match status" value="1"/>
</dbReference>
<evidence type="ECO:0000256" key="5">
    <source>
        <dbReference type="ARBA" id="ARBA00022989"/>
    </source>
</evidence>
<dbReference type="PANTHER" id="PTHR43549">
    <property type="entry name" value="MULTIDRUG RESISTANCE PROTEIN YPNP-RELATED"/>
    <property type="match status" value="1"/>
</dbReference>
<feature type="transmembrane region" description="Helical" evidence="7">
    <location>
        <begin position="174"/>
        <end position="196"/>
    </location>
</feature>
<evidence type="ECO:0000313" key="10">
    <source>
        <dbReference type="EMBL" id="PJB57996.1"/>
    </source>
</evidence>
<evidence type="ECO:0000313" key="13">
    <source>
        <dbReference type="Proteomes" id="UP000231493"/>
    </source>
</evidence>
<dbReference type="InterPro" id="IPR052031">
    <property type="entry name" value="Membrane_Transporter-Flippase"/>
</dbReference>
<feature type="transmembrane region" description="Helical" evidence="7">
    <location>
        <begin position="292"/>
        <end position="311"/>
    </location>
</feature>
<reference evidence="9" key="2">
    <citation type="submission" date="2017-09" db="EMBL/GenBank/DDBJ databases">
        <title>Depth-based differentiation of microbial function through sediment-hosted aquifers and enrichment of novel symbionts in the deep terrestrial subsurface.</title>
        <authorList>
            <person name="Probst A.J."/>
            <person name="Ladd B."/>
            <person name="Jarett J.K."/>
            <person name="Geller-Mcgrath D.E."/>
            <person name="Sieber C.M.K."/>
            <person name="Emerson J.B."/>
            <person name="Anantharaman K."/>
            <person name="Thomas B.C."/>
            <person name="Malmstrom R."/>
            <person name="Stieglmeier M."/>
            <person name="Klingl A."/>
            <person name="Woyke T."/>
            <person name="Ryan C.M."/>
            <person name="Banfield J.F."/>
        </authorList>
    </citation>
    <scope>NUCLEOTIDE SEQUENCE</scope>
    <source>
        <strain evidence="9">CG_4_8_14_3_um_filter_34_18</strain>
    </source>
</reference>
<evidence type="ECO:0000256" key="6">
    <source>
        <dbReference type="ARBA" id="ARBA00023136"/>
    </source>
</evidence>
<dbReference type="EMBL" id="PFIP01000075">
    <property type="protein sequence ID" value="PIX34426.1"/>
    <property type="molecule type" value="Genomic_DNA"/>
</dbReference>
<keyword evidence="2" id="KW-0813">Transport</keyword>
<evidence type="ECO:0000313" key="9">
    <source>
        <dbReference type="EMBL" id="PIX34426.1"/>
    </source>
</evidence>
<name>A0A1J5G3J7_9BACT</name>
<feature type="transmembrane region" description="Helical" evidence="7">
    <location>
        <begin position="144"/>
        <end position="162"/>
    </location>
</feature>
<evidence type="ECO:0000256" key="4">
    <source>
        <dbReference type="ARBA" id="ARBA00022692"/>
    </source>
</evidence>
<evidence type="ECO:0000313" key="12">
    <source>
        <dbReference type="Proteomes" id="UP000228560"/>
    </source>
</evidence>
<comment type="caution">
    <text evidence="8">The sequence shown here is derived from an EMBL/GenBank/DDBJ whole genome shotgun (WGS) entry which is preliminary data.</text>
</comment>
<reference evidence="8 11" key="1">
    <citation type="journal article" date="2016" name="Environ. Microbiol.">
        <title>Genomic resolution of a cold subsurface aquifer community provides metabolic insights for novel microbes adapted to high CO concentrations.</title>
        <authorList>
            <person name="Probst A.J."/>
            <person name="Castelle C.J."/>
            <person name="Singh A."/>
            <person name="Brown C.T."/>
            <person name="Anantharaman K."/>
            <person name="Sharon I."/>
            <person name="Hug L.A."/>
            <person name="Burstein D."/>
            <person name="Emerson J.B."/>
            <person name="Thomas B.C."/>
            <person name="Banfield J.F."/>
        </authorList>
    </citation>
    <scope>NUCLEOTIDE SEQUENCE [LARGE SCALE GENOMIC DNA]</scope>
    <source>
        <strain evidence="8">CG2_30_33_13</strain>
    </source>
</reference>
<feature type="transmembrane region" description="Helical" evidence="7">
    <location>
        <begin position="401"/>
        <end position="420"/>
    </location>
</feature>
<sequence length="470" mass="52145">MRKIDREEILTHNPVKIIFLLSLPLMISQFLQALYYMADTFWLGHLPITESGDAVAGVQITWPIIWFFIAFSFGFGIAGIALISQYIGSGEDNDANLVANQMLSLSAIFGLVIAIFGFFITPYLIPLITIATSVARTANAYMKLIFFGMPFIFITFAFQGILSAKGDTVTPMYINLITVILNIILDPFMIFGWWGLPRMKVVGAALATIICQGIAAFISIYLLFKGTKGIKIYFDKLILKQKWIKKIIKIGLPAAIGHSTTALGFVIMMAIIGRVHNSNTVLAAYGIGDKLISVIFIVIDSLGMGIMTLIGQNLGAKLTNRVKEIAKKGLQIVVLVSLLESALVFILRIILFKVFIPNRPDIVTEGTQFLTIFIWGIPFFALAGVIMSLFRGSGHTLQPMIIDISRLWIIRIPLAYLLSLKLGSTGIWWGITLSNVIAALIALFFYFQGEWKKQVIHEHKETLKPAPFLT</sequence>
<evidence type="ECO:0000313" key="11">
    <source>
        <dbReference type="Proteomes" id="UP000182763"/>
    </source>
</evidence>
<dbReference type="STRING" id="1805029.AUK42_07740"/>
<dbReference type="Proteomes" id="UP000182763">
    <property type="component" value="Unassembled WGS sequence"/>
</dbReference>
<evidence type="ECO:0000256" key="3">
    <source>
        <dbReference type="ARBA" id="ARBA00022475"/>
    </source>
</evidence>
<dbReference type="GO" id="GO:0042910">
    <property type="term" value="F:xenobiotic transmembrane transporter activity"/>
    <property type="evidence" value="ECO:0007669"/>
    <property type="project" value="InterPro"/>
</dbReference>
<dbReference type="GO" id="GO:0005886">
    <property type="term" value="C:plasma membrane"/>
    <property type="evidence" value="ECO:0007669"/>
    <property type="project" value="UniProtKB-SubCell"/>
</dbReference>
<evidence type="ECO:0000256" key="7">
    <source>
        <dbReference type="SAM" id="Phobius"/>
    </source>
</evidence>
<accession>A0A2M7K8F4</accession>
<dbReference type="EMBL" id="MNYY01000150">
    <property type="protein sequence ID" value="OIP66811.1"/>
    <property type="molecule type" value="Genomic_DNA"/>
</dbReference>
<dbReference type="InterPro" id="IPR048279">
    <property type="entry name" value="MdtK-like"/>
</dbReference>
<dbReference type="Proteomes" id="UP000231493">
    <property type="component" value="Unassembled WGS sequence"/>
</dbReference>
<dbReference type="PANTHER" id="PTHR43549:SF2">
    <property type="entry name" value="MULTIDRUG RESISTANCE PROTEIN NORM-RELATED"/>
    <property type="match status" value="1"/>
</dbReference>
<comment type="subcellular location">
    <subcellularLocation>
        <location evidence="1">Cell membrane</location>
        <topology evidence="1">Multi-pass membrane protein</topology>
    </subcellularLocation>
</comment>
<feature type="transmembrane region" description="Helical" evidence="7">
    <location>
        <begin position="20"/>
        <end position="38"/>
    </location>
</feature>
<accession>A0A1J5G3J7</accession>
<feature type="transmembrane region" description="Helical" evidence="7">
    <location>
        <begin position="426"/>
        <end position="447"/>
    </location>
</feature>
<dbReference type="GO" id="GO:0015297">
    <property type="term" value="F:antiporter activity"/>
    <property type="evidence" value="ECO:0007669"/>
    <property type="project" value="InterPro"/>
</dbReference>
<keyword evidence="3" id="KW-1003">Cell membrane</keyword>
<dbReference type="InterPro" id="IPR002528">
    <property type="entry name" value="MATE_fam"/>
</dbReference>
<feature type="transmembrane region" description="Helical" evidence="7">
    <location>
        <begin position="202"/>
        <end position="224"/>
    </location>
</feature>
<feature type="transmembrane region" description="Helical" evidence="7">
    <location>
        <begin position="64"/>
        <end position="83"/>
    </location>
</feature>
<proteinExistence type="predicted"/>
<dbReference type="Proteomes" id="UP000228560">
    <property type="component" value="Unassembled WGS sequence"/>
</dbReference>
<organism evidence="8 11">
    <name type="scientific">Candidatus Infernicultor aquiphilus</name>
    <dbReference type="NCBI Taxonomy" id="1805029"/>
    <lineage>
        <taxon>Bacteria</taxon>
        <taxon>Pseudomonadati</taxon>
        <taxon>Atribacterota</taxon>
        <taxon>Candidatus Phoenicimicrobiia</taxon>
        <taxon>Candidatus Pheonicimicrobiales</taxon>
        <taxon>Candidatus Phoenicimicrobiaceae</taxon>
        <taxon>Candidatus Infernicultor</taxon>
    </lineage>
</organism>
<evidence type="ECO:0000256" key="2">
    <source>
        <dbReference type="ARBA" id="ARBA00022448"/>
    </source>
</evidence>
<feature type="transmembrane region" description="Helical" evidence="7">
    <location>
        <begin position="368"/>
        <end position="389"/>
    </location>
</feature>
<feature type="transmembrane region" description="Helical" evidence="7">
    <location>
        <begin position="250"/>
        <end position="272"/>
    </location>
</feature>